<evidence type="ECO:0000256" key="7">
    <source>
        <dbReference type="ARBA" id="ARBA00023027"/>
    </source>
</evidence>
<dbReference type="GeneID" id="25409417"/>
<proteinExistence type="inferred from homology"/>
<dbReference type="AlphaFoldDB" id="A0A074WT28"/>
<keyword evidence="17" id="KW-0812">Transmembrane</keyword>
<comment type="subcellular location">
    <subcellularLocation>
        <location evidence="1">Endoplasmic reticulum membrane</location>
        <topology evidence="1">Peripheral membrane protein</topology>
    </subcellularLocation>
</comment>
<dbReference type="EMBL" id="KL584704">
    <property type="protein sequence ID" value="KEQ76293.1"/>
    <property type="molecule type" value="Genomic_DNA"/>
</dbReference>
<dbReference type="GO" id="GO:0006696">
    <property type="term" value="P:ergosterol biosynthetic process"/>
    <property type="evidence" value="ECO:0007669"/>
    <property type="project" value="UniProtKB-ARBA"/>
</dbReference>
<dbReference type="GO" id="GO:0005789">
    <property type="term" value="C:endoplasmic reticulum membrane"/>
    <property type="evidence" value="ECO:0007669"/>
    <property type="project" value="UniProtKB-SubCell"/>
</dbReference>
<reference evidence="19 20" key="1">
    <citation type="journal article" date="2014" name="BMC Genomics">
        <title>Genome sequencing of four Aureobasidium pullulans varieties: biotechnological potential, stress tolerance, and description of new species.</title>
        <authorList>
            <person name="Gostin Ar C."/>
            <person name="Ohm R.A."/>
            <person name="Kogej T."/>
            <person name="Sonjak S."/>
            <person name="Turk M."/>
            <person name="Zajc J."/>
            <person name="Zalar P."/>
            <person name="Grube M."/>
            <person name="Sun H."/>
            <person name="Han J."/>
            <person name="Sharma A."/>
            <person name="Chiniquy J."/>
            <person name="Ngan C.Y."/>
            <person name="Lipzen A."/>
            <person name="Barry K."/>
            <person name="Grigoriev I.V."/>
            <person name="Gunde-Cimerman N."/>
        </authorList>
    </citation>
    <scope>NUCLEOTIDE SEQUENCE [LARGE SCALE GENOMIC DNA]</scope>
    <source>
        <strain evidence="19 20">CBS 147.97</strain>
    </source>
</reference>
<dbReference type="InterPro" id="IPR002225">
    <property type="entry name" value="3Beta_OHSteriod_DH/Estase"/>
</dbReference>
<evidence type="ECO:0000256" key="10">
    <source>
        <dbReference type="ARBA" id="ARBA00046995"/>
    </source>
</evidence>
<sequence>MAAPTSSIGRKTTSTKDLGHVLVTGGCGGLGTQIINLLLERNACTKLSAMDLRPAAEPIKGCEYHFGDLTNEGAMRELFIKIKPSIVIHTASPKFNMANEILYKVNVDGTKTLLRVASETGVKAFVYTSSASVISDSSTDLINADETYPLVTGKAQPDYYTNTKALAEKTVLEYNRPASNPRFLTCALRPSGIFGVGDQTLLPPMLGAYYKGQTKFQLGDNTNLFDFTEATNVAHAHHLAAAALLTTYEREEQGQIAPLSHEKVDGESFFITNDSPMYFWDFTRTAWKECGDTTTPAQVWTIPKDFGLFIATLFEYIFWIFQLGVPNLTRQKVKYSCMTRYYSIEKAKRRLGYRPVVGVTEGLKRGVADAIRRGAIPGSPEEAQRLNAESKKAQ</sequence>
<evidence type="ECO:0000256" key="12">
    <source>
        <dbReference type="ARBA" id="ARBA00067985"/>
    </source>
</evidence>
<keyword evidence="7" id="KW-0520">NAD</keyword>
<evidence type="ECO:0000256" key="15">
    <source>
        <dbReference type="ARBA" id="ARBA00081452"/>
    </source>
</evidence>
<evidence type="ECO:0000256" key="6">
    <source>
        <dbReference type="ARBA" id="ARBA00023002"/>
    </source>
</evidence>
<dbReference type="RefSeq" id="XP_013430222.1">
    <property type="nucleotide sequence ID" value="XM_013574768.1"/>
</dbReference>
<dbReference type="InterPro" id="IPR036291">
    <property type="entry name" value="NAD(P)-bd_dom_sf"/>
</dbReference>
<dbReference type="STRING" id="1043004.A0A074WT28"/>
<keyword evidence="9 17" id="KW-0472">Membrane</keyword>
<evidence type="ECO:0000256" key="4">
    <source>
        <dbReference type="ARBA" id="ARBA00022824"/>
    </source>
</evidence>
<evidence type="ECO:0000256" key="11">
    <source>
        <dbReference type="ARBA" id="ARBA00067470"/>
    </source>
</evidence>
<evidence type="ECO:0000256" key="14">
    <source>
        <dbReference type="ARBA" id="ARBA00081397"/>
    </source>
</evidence>
<evidence type="ECO:0000313" key="20">
    <source>
        <dbReference type="Proteomes" id="UP000027730"/>
    </source>
</evidence>
<keyword evidence="6" id="KW-0560">Oxidoreductase</keyword>
<keyword evidence="20" id="KW-1185">Reference proteome</keyword>
<evidence type="ECO:0000256" key="8">
    <source>
        <dbReference type="ARBA" id="ARBA00023098"/>
    </source>
</evidence>
<dbReference type="SUPFAM" id="SSF51735">
    <property type="entry name" value="NAD(P)-binding Rossmann-fold domains"/>
    <property type="match status" value="1"/>
</dbReference>
<dbReference type="HOGENOM" id="CLU_007383_6_8_1"/>
<dbReference type="Gene3D" id="3.40.50.720">
    <property type="entry name" value="NAD(P)-binding Rossmann-like Domain"/>
    <property type="match status" value="1"/>
</dbReference>
<keyword evidence="4" id="KW-0256">Endoplasmic reticulum</keyword>
<comment type="subunit">
    <text evidence="10">Heterotetramer of ERG25, ERG26, ERG27 and ERG28. ERG28 acts as a scaffold to tether ERG27 and other 4,4-demethylation-related enzymes, forming a demethylation enzyme complex, in the endoplasmic reticulum.</text>
</comment>
<name>A0A074WT28_9PEZI</name>
<evidence type="ECO:0000256" key="2">
    <source>
        <dbReference type="ARBA" id="ARBA00009219"/>
    </source>
</evidence>
<evidence type="ECO:0000256" key="1">
    <source>
        <dbReference type="ARBA" id="ARBA00004406"/>
    </source>
</evidence>
<evidence type="ECO:0000313" key="19">
    <source>
        <dbReference type="EMBL" id="KEQ76293.1"/>
    </source>
</evidence>
<comment type="similarity">
    <text evidence="2">Belongs to the 3-beta-HSD family.</text>
</comment>
<evidence type="ECO:0000256" key="5">
    <source>
        <dbReference type="ARBA" id="ARBA00022955"/>
    </source>
</evidence>
<gene>
    <name evidence="19" type="ORF">M436DRAFT_40669</name>
</gene>
<dbReference type="PANTHER" id="PTHR43245:SF51">
    <property type="entry name" value="SHORT CHAIN DEHYDROGENASE_REDUCTASE FAMILY 42E, MEMBER 2"/>
    <property type="match status" value="1"/>
</dbReference>
<evidence type="ECO:0000256" key="13">
    <source>
        <dbReference type="ARBA" id="ARBA00081267"/>
    </source>
</evidence>
<keyword evidence="8" id="KW-0443">Lipid metabolism</keyword>
<evidence type="ECO:0000256" key="16">
    <source>
        <dbReference type="ARBA" id="ARBA00082106"/>
    </source>
</evidence>
<evidence type="ECO:0000256" key="9">
    <source>
        <dbReference type="ARBA" id="ARBA00023136"/>
    </source>
</evidence>
<evidence type="ECO:0000256" key="17">
    <source>
        <dbReference type="SAM" id="Phobius"/>
    </source>
</evidence>
<organism evidence="19 20">
    <name type="scientific">Aureobasidium namibiae CBS 147.97</name>
    <dbReference type="NCBI Taxonomy" id="1043004"/>
    <lineage>
        <taxon>Eukaryota</taxon>
        <taxon>Fungi</taxon>
        <taxon>Dikarya</taxon>
        <taxon>Ascomycota</taxon>
        <taxon>Pezizomycotina</taxon>
        <taxon>Dothideomycetes</taxon>
        <taxon>Dothideomycetidae</taxon>
        <taxon>Dothideales</taxon>
        <taxon>Saccotheciaceae</taxon>
        <taxon>Aureobasidium</taxon>
    </lineage>
</organism>
<keyword evidence="3" id="KW-0444">Lipid biosynthesis</keyword>
<evidence type="ECO:0000256" key="3">
    <source>
        <dbReference type="ARBA" id="ARBA00022516"/>
    </source>
</evidence>
<evidence type="ECO:0000259" key="18">
    <source>
        <dbReference type="Pfam" id="PF01073"/>
    </source>
</evidence>
<feature type="domain" description="3-beta hydroxysteroid dehydrogenase/isomerase" evidence="18">
    <location>
        <begin position="22"/>
        <end position="292"/>
    </location>
</feature>
<dbReference type="OrthoDB" id="10058185at2759"/>
<accession>A0A074WT28</accession>
<protein>
    <recommendedName>
        <fullName evidence="12">Sterol-4-alpha-carboxylate 3-dehydrogenase ERG26, decarboxylating</fullName>
    </recommendedName>
    <alternativeName>
        <fullName evidence="15 16">C-3 Sterol dehydrogenase ERG26</fullName>
    </alternativeName>
    <alternativeName>
        <fullName evidence="13 14">C-4 decarboxylase ERG26</fullName>
    </alternativeName>
    <alternativeName>
        <fullName evidence="11">Sterol-4-alpha-carboxylate 3-dehydrogenase erg26, decarboxylating</fullName>
    </alternativeName>
</protein>
<dbReference type="Proteomes" id="UP000027730">
    <property type="component" value="Unassembled WGS sequence"/>
</dbReference>
<dbReference type="InterPro" id="IPR050177">
    <property type="entry name" value="Lipid_A_modif_metabolic_enz"/>
</dbReference>
<keyword evidence="5" id="KW-0752">Steroid biosynthesis</keyword>
<dbReference type="Pfam" id="PF01073">
    <property type="entry name" value="3Beta_HSD"/>
    <property type="match status" value="1"/>
</dbReference>
<dbReference type="PANTHER" id="PTHR43245">
    <property type="entry name" value="BIFUNCTIONAL POLYMYXIN RESISTANCE PROTEIN ARNA"/>
    <property type="match status" value="1"/>
</dbReference>
<feature type="transmembrane region" description="Helical" evidence="17">
    <location>
        <begin position="306"/>
        <end position="325"/>
    </location>
</feature>
<dbReference type="GO" id="GO:0000252">
    <property type="term" value="F:3-beta-hydroxysteroid dehydrogenase [NAD(P)+]/C4-decarboxylase activity"/>
    <property type="evidence" value="ECO:0007669"/>
    <property type="project" value="UniProtKB-ARBA"/>
</dbReference>
<keyword evidence="17" id="KW-1133">Transmembrane helix</keyword>
<dbReference type="FunFam" id="3.40.50.720:FF:000346">
    <property type="entry name" value="C-3 sterol dehydrogenase/C-4 decarboxylase"/>
    <property type="match status" value="1"/>
</dbReference>